<dbReference type="Proteomes" id="UP000050471">
    <property type="component" value="Unassembled WGS sequence"/>
</dbReference>
<keyword evidence="2" id="KW-1185">Reference proteome</keyword>
<dbReference type="AlphaFoldDB" id="A0A0N8IAZ0"/>
<name>A0A0N8IAZ0_9RHOB</name>
<organism evidence="1 2">
    <name type="scientific">Aliiroseovarius crassostreae</name>
    <dbReference type="NCBI Taxonomy" id="154981"/>
    <lineage>
        <taxon>Bacteria</taxon>
        <taxon>Pseudomonadati</taxon>
        <taxon>Pseudomonadota</taxon>
        <taxon>Alphaproteobacteria</taxon>
        <taxon>Rhodobacterales</taxon>
        <taxon>Paracoccaceae</taxon>
        <taxon>Aliiroseovarius</taxon>
    </lineage>
</organism>
<dbReference type="EMBL" id="LKBA01000025">
    <property type="protein sequence ID" value="KPN61643.1"/>
    <property type="molecule type" value="Genomic_DNA"/>
</dbReference>
<proteinExistence type="predicted"/>
<reference evidence="1 2" key="1">
    <citation type="submission" date="2015-09" db="EMBL/GenBank/DDBJ databases">
        <title>Draft genome sequence of Aliiroseovarius crassostreae CV919-312TSm, the causative agent of Roseovarius Oyster Disease (formerly Juvenile Oyster Disease).</title>
        <authorList>
            <person name="Kessner L."/>
            <person name="Spinard E."/>
            <person name="Nelson D."/>
        </authorList>
    </citation>
    <scope>NUCLEOTIDE SEQUENCE [LARGE SCALE GENOMIC DNA]</scope>
    <source>
        <strain evidence="1 2">CV919-312</strain>
    </source>
</reference>
<evidence type="ECO:0000313" key="1">
    <source>
        <dbReference type="EMBL" id="KPN61643.1"/>
    </source>
</evidence>
<gene>
    <name evidence="1" type="ORF">AKJ29_03275</name>
</gene>
<sequence>MEFPGYFFHPINALKYFLTISTGHIAELRVTQDGGNETTNQVMLTSCPHTSSHGIAGLRIVAFRLVKTLQFQNKRIRRTQPAQPAIIYQPRQTAIKTHMFFVAIIARADKITGTDVKQTPVRLL</sequence>
<protein>
    <submittedName>
        <fullName evidence="1">Uncharacterized protein</fullName>
    </submittedName>
</protein>
<accession>A0A0N8IAZ0</accession>
<comment type="caution">
    <text evidence="1">The sequence shown here is derived from an EMBL/GenBank/DDBJ whole genome shotgun (WGS) entry which is preliminary data.</text>
</comment>
<evidence type="ECO:0000313" key="2">
    <source>
        <dbReference type="Proteomes" id="UP000050471"/>
    </source>
</evidence>